<evidence type="ECO:0000313" key="11">
    <source>
        <dbReference type="Proteomes" id="UP000230423"/>
    </source>
</evidence>
<keyword evidence="6" id="KW-0443">Lipid metabolism</keyword>
<feature type="non-terminal residue" evidence="10">
    <location>
        <position position="1"/>
    </location>
</feature>
<evidence type="ECO:0000256" key="3">
    <source>
        <dbReference type="ARBA" id="ARBA00022679"/>
    </source>
</evidence>
<dbReference type="PANTHER" id="PTHR23063">
    <property type="entry name" value="PHOSPHOLIPID ACYLTRANSFERASE"/>
    <property type="match status" value="1"/>
</dbReference>
<accession>A0A2G9TFF3</accession>
<dbReference type="GO" id="GO:0004366">
    <property type="term" value="F:glycerol-3-phosphate O-acyltransferase activity"/>
    <property type="evidence" value="ECO:0007669"/>
    <property type="project" value="TreeGrafter"/>
</dbReference>
<sequence>FGGPVLLFPEGYCSNNTQVLQFRKAIFEDGIKIYPIAIKQDSRFGDAFWYENTFNWYLFRVMCSWATPVDVTYLPPMTRLPRETNVQFAARAQAAISEVVGVRAGAFGGLMWY</sequence>
<protein>
    <recommendedName>
        <fullName evidence="9">Phospholipid/glycerol acyltransferase domain-containing protein</fullName>
    </recommendedName>
</protein>
<proteinExistence type="inferred from homology"/>
<evidence type="ECO:0000256" key="7">
    <source>
        <dbReference type="ARBA" id="ARBA00023136"/>
    </source>
</evidence>
<keyword evidence="11" id="KW-1185">Reference proteome</keyword>
<comment type="subcellular location">
    <subcellularLocation>
        <location evidence="1">Membrane</location>
    </subcellularLocation>
</comment>
<dbReference type="PANTHER" id="PTHR23063:SF6">
    <property type="entry name" value="PHOSPHOLIPID_GLYCEROL ACYLTRANSFERASE DOMAIN-CONTAINING PROTEIN"/>
    <property type="match status" value="1"/>
</dbReference>
<dbReference type="InterPro" id="IPR002123">
    <property type="entry name" value="Plipid/glycerol_acylTrfase"/>
</dbReference>
<keyword evidence="4" id="KW-0812">Transmembrane</keyword>
<feature type="non-terminal residue" evidence="10">
    <location>
        <position position="113"/>
    </location>
</feature>
<dbReference type="AlphaFoldDB" id="A0A2G9TFF3"/>
<evidence type="ECO:0000256" key="6">
    <source>
        <dbReference type="ARBA" id="ARBA00023098"/>
    </source>
</evidence>
<dbReference type="GO" id="GO:0019432">
    <property type="term" value="P:triglyceride biosynthetic process"/>
    <property type="evidence" value="ECO:0007669"/>
    <property type="project" value="TreeGrafter"/>
</dbReference>
<comment type="similarity">
    <text evidence="2">Belongs to the 1-acyl-sn-glycerol-3-phosphate acyltransferase family.</text>
</comment>
<evidence type="ECO:0000256" key="2">
    <source>
        <dbReference type="ARBA" id="ARBA00008655"/>
    </source>
</evidence>
<dbReference type="GO" id="GO:0005783">
    <property type="term" value="C:endoplasmic reticulum"/>
    <property type="evidence" value="ECO:0007669"/>
    <property type="project" value="TreeGrafter"/>
</dbReference>
<keyword evidence="5" id="KW-1133">Transmembrane helix</keyword>
<keyword evidence="3" id="KW-0808">Transferase</keyword>
<keyword evidence="7" id="KW-0472">Membrane</keyword>
<evidence type="ECO:0000256" key="1">
    <source>
        <dbReference type="ARBA" id="ARBA00004370"/>
    </source>
</evidence>
<evidence type="ECO:0000259" key="9">
    <source>
        <dbReference type="Pfam" id="PF01553"/>
    </source>
</evidence>
<dbReference type="Proteomes" id="UP000230423">
    <property type="component" value="Unassembled WGS sequence"/>
</dbReference>
<dbReference type="EMBL" id="KZ373476">
    <property type="protein sequence ID" value="PIO56704.1"/>
    <property type="molecule type" value="Genomic_DNA"/>
</dbReference>
<keyword evidence="8" id="KW-0012">Acyltransferase</keyword>
<dbReference type="OrthoDB" id="272512at2759"/>
<evidence type="ECO:0000313" key="10">
    <source>
        <dbReference type="EMBL" id="PIO56704.1"/>
    </source>
</evidence>
<dbReference type="Pfam" id="PF01553">
    <property type="entry name" value="Acyltransferase"/>
    <property type="match status" value="1"/>
</dbReference>
<evidence type="ECO:0000256" key="5">
    <source>
        <dbReference type="ARBA" id="ARBA00022989"/>
    </source>
</evidence>
<evidence type="ECO:0000256" key="8">
    <source>
        <dbReference type="ARBA" id="ARBA00023315"/>
    </source>
</evidence>
<organism evidence="10 11">
    <name type="scientific">Teladorsagia circumcincta</name>
    <name type="common">Brown stomach worm</name>
    <name type="synonym">Ostertagia circumcincta</name>
    <dbReference type="NCBI Taxonomy" id="45464"/>
    <lineage>
        <taxon>Eukaryota</taxon>
        <taxon>Metazoa</taxon>
        <taxon>Ecdysozoa</taxon>
        <taxon>Nematoda</taxon>
        <taxon>Chromadorea</taxon>
        <taxon>Rhabditida</taxon>
        <taxon>Rhabditina</taxon>
        <taxon>Rhabditomorpha</taxon>
        <taxon>Strongyloidea</taxon>
        <taxon>Trichostrongylidae</taxon>
        <taxon>Teladorsagia</taxon>
    </lineage>
</organism>
<feature type="domain" description="Phospholipid/glycerol acyltransferase" evidence="9">
    <location>
        <begin position="3"/>
        <end position="39"/>
    </location>
</feature>
<reference evidence="10 11" key="1">
    <citation type="submission" date="2015-09" db="EMBL/GenBank/DDBJ databases">
        <title>Draft genome of the parasitic nematode Teladorsagia circumcincta isolate WARC Sus (inbred).</title>
        <authorList>
            <person name="Mitreva M."/>
        </authorList>
    </citation>
    <scope>NUCLEOTIDE SEQUENCE [LARGE SCALE GENOMIC DNA]</scope>
    <source>
        <strain evidence="10 11">S</strain>
    </source>
</reference>
<evidence type="ECO:0000256" key="4">
    <source>
        <dbReference type="ARBA" id="ARBA00022692"/>
    </source>
</evidence>
<name>A0A2G9TFF3_TELCI</name>
<dbReference type="GO" id="GO:0016020">
    <property type="term" value="C:membrane"/>
    <property type="evidence" value="ECO:0007669"/>
    <property type="project" value="UniProtKB-SubCell"/>
</dbReference>
<gene>
    <name evidence="10" type="ORF">TELCIR_21895</name>
</gene>